<proteinExistence type="predicted"/>
<evidence type="ECO:0000313" key="1">
    <source>
        <dbReference type="EMBL" id="KFV10049.1"/>
    </source>
</evidence>
<dbReference type="Proteomes" id="UP000053661">
    <property type="component" value="Unassembled WGS sequence"/>
</dbReference>
<keyword evidence="1" id="KW-0378">Hydrolase</keyword>
<evidence type="ECO:0000313" key="2">
    <source>
        <dbReference type="Proteomes" id="UP000053661"/>
    </source>
</evidence>
<dbReference type="GO" id="GO:0004527">
    <property type="term" value="F:exonuclease activity"/>
    <property type="evidence" value="ECO:0007669"/>
    <property type="project" value="UniProtKB-KW"/>
</dbReference>
<feature type="non-terminal residue" evidence="1">
    <location>
        <position position="87"/>
    </location>
</feature>
<feature type="non-terminal residue" evidence="1">
    <location>
        <position position="1"/>
    </location>
</feature>
<protein>
    <submittedName>
        <fullName evidence="1">DIS3-like exonuclease 1</fullName>
    </submittedName>
</protein>
<organism evidence="1 2">
    <name type="scientific">Tauraco erythrolophus</name>
    <name type="common">Red-crested turaco</name>
    <dbReference type="NCBI Taxonomy" id="121530"/>
    <lineage>
        <taxon>Eukaryota</taxon>
        <taxon>Metazoa</taxon>
        <taxon>Chordata</taxon>
        <taxon>Craniata</taxon>
        <taxon>Vertebrata</taxon>
        <taxon>Euteleostomi</taxon>
        <taxon>Archelosauria</taxon>
        <taxon>Archosauria</taxon>
        <taxon>Dinosauria</taxon>
        <taxon>Saurischia</taxon>
        <taxon>Theropoda</taxon>
        <taxon>Coelurosauria</taxon>
        <taxon>Aves</taxon>
        <taxon>Neognathae</taxon>
        <taxon>Neoaves</taxon>
        <taxon>Otidimorphae</taxon>
        <taxon>Musophagiformes</taxon>
        <taxon>Musophagidae</taxon>
        <taxon>Tauraco</taxon>
    </lineage>
</organism>
<accession>A0A093CAN4</accession>
<dbReference type="Gene3D" id="2.40.50.690">
    <property type="match status" value="1"/>
</dbReference>
<dbReference type="InterPro" id="IPR012340">
    <property type="entry name" value="NA-bd_OB-fold"/>
</dbReference>
<gene>
    <name evidence="1" type="ORF">N340_02385</name>
</gene>
<name>A0A093CAN4_TAUER</name>
<keyword evidence="1" id="KW-0269">Exonuclease</keyword>
<keyword evidence="1" id="KW-0540">Nuclease</keyword>
<dbReference type="EMBL" id="KL457156">
    <property type="protein sequence ID" value="KFV10049.1"/>
    <property type="molecule type" value="Genomic_DNA"/>
</dbReference>
<sequence>QNYLDNFWPDLKAAHELFGSILQARRERESESQENNGKEYPEHLPVEILEAGIKSGRYVQGTLSVNKHRAQLEAFVRLQGFGSKETG</sequence>
<keyword evidence="2" id="KW-1185">Reference proteome</keyword>
<dbReference type="SUPFAM" id="SSF50249">
    <property type="entry name" value="Nucleic acid-binding proteins"/>
    <property type="match status" value="1"/>
</dbReference>
<dbReference type="AlphaFoldDB" id="A0A093CAN4"/>
<reference evidence="1 2" key="1">
    <citation type="submission" date="2014-04" db="EMBL/GenBank/DDBJ databases">
        <title>Genome evolution of avian class.</title>
        <authorList>
            <person name="Zhang G."/>
            <person name="Li C."/>
        </authorList>
    </citation>
    <scope>NUCLEOTIDE SEQUENCE [LARGE SCALE GENOMIC DNA]</scope>
    <source>
        <strain evidence="1">BGI_N340</strain>
    </source>
</reference>